<feature type="transmembrane region" description="Helical" evidence="6">
    <location>
        <begin position="214"/>
        <end position="233"/>
    </location>
</feature>
<dbReference type="GO" id="GO:0022857">
    <property type="term" value="F:transmembrane transporter activity"/>
    <property type="evidence" value="ECO:0007669"/>
    <property type="project" value="UniProtKB-UniRule"/>
</dbReference>
<evidence type="ECO:0000256" key="4">
    <source>
        <dbReference type="ARBA" id="ARBA00022989"/>
    </source>
</evidence>
<name>A0A673AF87_9TELE</name>
<evidence type="ECO:0000256" key="3">
    <source>
        <dbReference type="ARBA" id="ARBA00022692"/>
    </source>
</evidence>
<accession>A0A673AF87</accession>
<comment type="similarity">
    <text evidence="2 6">Belongs to the CTL (choline transporter-like) family.</text>
</comment>
<feature type="transmembrane region" description="Helical" evidence="6">
    <location>
        <begin position="527"/>
        <end position="551"/>
    </location>
</feature>
<dbReference type="AlphaFoldDB" id="A0A673AF87"/>
<proteinExistence type="inferred from homology"/>
<protein>
    <recommendedName>
        <fullName evidence="6">Choline transporter-like protein</fullName>
    </recommendedName>
</protein>
<evidence type="ECO:0000313" key="7">
    <source>
        <dbReference type="Ensembl" id="ENSSORP00005028315.1"/>
    </source>
</evidence>
<evidence type="ECO:0000256" key="1">
    <source>
        <dbReference type="ARBA" id="ARBA00004141"/>
    </source>
</evidence>
<sequence>MGCCGSTEVSAARTKREWRPLEDRSCTDLPWFLLFTVFCVGMGSICGFTIVTGGAARLVFGYDSYGNTCGQRNEQIEGVRLSGLDHRDRKFVFFLDPCNIDIVQRKIKSMALCVSLCPPEELKTYQDLKRFAMVNGSELCSYELAGHKYPGLPERFSKCPKLPVPPSKPLPVFNRCTPVDISCYAKFAEAVVTFVGDNSVLHRLIAGVAASKEIIIGLCVLALVLSMLLMVIIRYISAVLVWILTSLVVLGSLGEFTSSWFEVKDEVEVRRDSGQALLVYAIAATVFTIILLLLMLFMRKRVALTIALFHVAGKVFLHLPLLTLQPFVTFLALLLFWIYWILVLLFLGTSGNPVQNEETGLTEFRLTGPLQYLTWYHAVGLVWISEFILACQQMTVAGAVVTYYFTRDKTRLPVTPILSSVLRLVRYHLGTVAKGSFIITLVKIPRLVLMYIHNQLKGKENACARCLLKTCICCLWCLEKCLNYLNQNAYAATAINSTSFCTSARDAFVILVENALRVATINAVGDFVLFLGKILIVTSTAFAGVLLLNYQRDYAEWLLPLIIVCLFAFLVAHCFLSIFEIVVDVLFLCFAIDTKYNDGTPGKEFFMDKKAGCGPCFSHRFVHLCIEPKRMCCGCSYTWAVGIILTCCGCSVIGSEQCYLIMIGCSYVCQNMDQ</sequence>
<feature type="transmembrane region" description="Helical" evidence="6">
    <location>
        <begin position="303"/>
        <end position="321"/>
    </location>
</feature>
<reference evidence="7" key="2">
    <citation type="submission" date="2025-08" db="UniProtKB">
        <authorList>
            <consortium name="Ensembl"/>
        </authorList>
    </citation>
    <scope>IDENTIFICATION</scope>
</reference>
<organism evidence="7 8">
    <name type="scientific">Sphaeramia orbicularis</name>
    <name type="common">orbiculate cardinalfish</name>
    <dbReference type="NCBI Taxonomy" id="375764"/>
    <lineage>
        <taxon>Eukaryota</taxon>
        <taxon>Metazoa</taxon>
        <taxon>Chordata</taxon>
        <taxon>Craniata</taxon>
        <taxon>Vertebrata</taxon>
        <taxon>Euteleostomi</taxon>
        <taxon>Actinopterygii</taxon>
        <taxon>Neopterygii</taxon>
        <taxon>Teleostei</taxon>
        <taxon>Neoteleostei</taxon>
        <taxon>Acanthomorphata</taxon>
        <taxon>Gobiaria</taxon>
        <taxon>Kurtiformes</taxon>
        <taxon>Apogonoidei</taxon>
        <taxon>Apogonidae</taxon>
        <taxon>Apogoninae</taxon>
        <taxon>Sphaeramia</taxon>
    </lineage>
</organism>
<feature type="transmembrane region" description="Helical" evidence="6">
    <location>
        <begin position="328"/>
        <end position="347"/>
    </location>
</feature>
<keyword evidence="3 6" id="KW-0812">Transmembrane</keyword>
<reference evidence="7" key="1">
    <citation type="submission" date="2019-06" db="EMBL/GenBank/DDBJ databases">
        <authorList>
            <consortium name="Wellcome Sanger Institute Data Sharing"/>
        </authorList>
    </citation>
    <scope>NUCLEOTIDE SEQUENCE [LARGE SCALE GENOMIC DNA]</scope>
</reference>
<comment type="function">
    <text evidence="6">Choline transporter.</text>
</comment>
<feature type="transmembrane region" description="Helical" evidence="6">
    <location>
        <begin position="277"/>
        <end position="297"/>
    </location>
</feature>
<dbReference type="PANTHER" id="PTHR12385:SF12">
    <property type="entry name" value="CHOLINE TRANSPORTER-LIKE PROTEIN"/>
    <property type="match status" value="1"/>
</dbReference>
<keyword evidence="4 6" id="KW-1133">Transmembrane helix</keyword>
<evidence type="ECO:0000256" key="6">
    <source>
        <dbReference type="RuleBase" id="RU368066"/>
    </source>
</evidence>
<dbReference type="InterPro" id="IPR007603">
    <property type="entry name" value="Choline_transptr-like"/>
</dbReference>
<keyword evidence="5 6" id="KW-0472">Membrane</keyword>
<evidence type="ECO:0000256" key="5">
    <source>
        <dbReference type="ARBA" id="ARBA00023136"/>
    </source>
</evidence>
<feature type="transmembrane region" description="Helical" evidence="6">
    <location>
        <begin position="375"/>
        <end position="405"/>
    </location>
</feature>
<evidence type="ECO:0000256" key="2">
    <source>
        <dbReference type="ARBA" id="ARBA00007168"/>
    </source>
</evidence>
<feature type="transmembrane region" description="Helical" evidence="6">
    <location>
        <begin position="557"/>
        <end position="590"/>
    </location>
</feature>
<comment type="subcellular location">
    <subcellularLocation>
        <location evidence="6">Cell membrane</location>
        <topology evidence="6">Multi-pass membrane protein</topology>
    </subcellularLocation>
    <subcellularLocation>
        <location evidence="1">Membrane</location>
        <topology evidence="1">Multi-pass membrane protein</topology>
    </subcellularLocation>
</comment>
<dbReference type="Pfam" id="PF04515">
    <property type="entry name" value="Choline_transpo"/>
    <property type="match status" value="1"/>
</dbReference>
<keyword evidence="8" id="KW-1185">Reference proteome</keyword>
<evidence type="ECO:0000313" key="8">
    <source>
        <dbReference type="Proteomes" id="UP000472271"/>
    </source>
</evidence>
<dbReference type="Ensembl" id="ENSSORT00005029124.1">
    <property type="protein sequence ID" value="ENSSORP00005028315.1"/>
    <property type="gene ID" value="ENSSORG00005011603.1"/>
</dbReference>
<feature type="transmembrane region" description="Helical" evidence="6">
    <location>
        <begin position="29"/>
        <end position="51"/>
    </location>
</feature>
<gene>
    <name evidence="7" type="primary">slc44a1b</name>
</gene>
<dbReference type="GO" id="GO:0005886">
    <property type="term" value="C:plasma membrane"/>
    <property type="evidence" value="ECO:0007669"/>
    <property type="project" value="UniProtKB-SubCell"/>
</dbReference>
<dbReference type="PANTHER" id="PTHR12385">
    <property type="entry name" value="CHOLINE TRANSPORTER-LIKE (SLC FAMILY 44)"/>
    <property type="match status" value="1"/>
</dbReference>
<dbReference type="InParanoid" id="A0A673AF87"/>
<reference evidence="7" key="3">
    <citation type="submission" date="2025-09" db="UniProtKB">
        <authorList>
            <consortium name="Ensembl"/>
        </authorList>
    </citation>
    <scope>IDENTIFICATION</scope>
</reference>
<dbReference type="Proteomes" id="UP000472271">
    <property type="component" value="Chromosome 10"/>
</dbReference>
<feature type="transmembrane region" description="Helical" evidence="6">
    <location>
        <begin position="239"/>
        <end position="256"/>
    </location>
</feature>